<dbReference type="PROSITE" id="PS51186">
    <property type="entry name" value="GNAT"/>
    <property type="match status" value="1"/>
</dbReference>
<keyword evidence="4" id="KW-1185">Reference proteome</keyword>
<proteinExistence type="predicted"/>
<dbReference type="SUPFAM" id="SSF55729">
    <property type="entry name" value="Acyl-CoA N-acyltransferases (Nat)"/>
    <property type="match status" value="1"/>
</dbReference>
<keyword evidence="1" id="KW-0808">Transferase</keyword>
<dbReference type="InterPro" id="IPR000182">
    <property type="entry name" value="GNAT_dom"/>
</dbReference>
<dbReference type="Pfam" id="PF00583">
    <property type="entry name" value="Acetyltransf_1"/>
    <property type="match status" value="1"/>
</dbReference>
<gene>
    <name evidence="3" type="ORF">OG517_03830</name>
</gene>
<dbReference type="CDD" id="cd04301">
    <property type="entry name" value="NAT_SF"/>
    <property type="match status" value="1"/>
</dbReference>
<dbReference type="Proteomes" id="UP001432039">
    <property type="component" value="Chromosome"/>
</dbReference>
<dbReference type="PANTHER" id="PTHR13947:SF37">
    <property type="entry name" value="LD18367P"/>
    <property type="match status" value="1"/>
</dbReference>
<dbReference type="EMBL" id="CP108090">
    <property type="protein sequence ID" value="WUQ10628.1"/>
    <property type="molecule type" value="Genomic_DNA"/>
</dbReference>
<dbReference type="PANTHER" id="PTHR13947">
    <property type="entry name" value="GNAT FAMILY N-ACETYLTRANSFERASE"/>
    <property type="match status" value="1"/>
</dbReference>
<organism evidence="3 4">
    <name type="scientific">Streptomyces virginiae</name>
    <name type="common">Streptomyces cinnamonensis</name>
    <dbReference type="NCBI Taxonomy" id="1961"/>
    <lineage>
        <taxon>Bacteria</taxon>
        <taxon>Bacillati</taxon>
        <taxon>Actinomycetota</taxon>
        <taxon>Actinomycetes</taxon>
        <taxon>Kitasatosporales</taxon>
        <taxon>Streptomycetaceae</taxon>
        <taxon>Streptomyces</taxon>
    </lineage>
</organism>
<dbReference type="Gene3D" id="3.40.630.30">
    <property type="match status" value="1"/>
</dbReference>
<dbReference type="InterPro" id="IPR016181">
    <property type="entry name" value="Acyl_CoA_acyltransferase"/>
</dbReference>
<evidence type="ECO:0000259" key="2">
    <source>
        <dbReference type="PROSITE" id="PS51186"/>
    </source>
</evidence>
<name>A0ABZ1T6C8_STRVG</name>
<accession>A0ABZ1T6C8</accession>
<dbReference type="RefSeq" id="WP_328960163.1">
    <property type="nucleotide sequence ID" value="NZ_CP108090.1"/>
</dbReference>
<dbReference type="InterPro" id="IPR050769">
    <property type="entry name" value="NAT_camello-type"/>
</dbReference>
<sequence length="166" mass="17850">MSEPREVVVVRRPGRALSARDGPAGLLAAYHLRTQEEKGEAVAGVDGLPDRYRAEITDPQVAFAGDAVLLASIGDAVVGCLVVAAPVDGRSEVKRLWTAPEFRGLGVARRLVGAALTHAEESGLSAVRLSVWQWRAGAIALYERLGFTVTGSWDERDRLVCMERSV</sequence>
<protein>
    <submittedName>
        <fullName evidence="3">GNAT family N-acetyltransferase</fullName>
    </submittedName>
</protein>
<evidence type="ECO:0000313" key="4">
    <source>
        <dbReference type="Proteomes" id="UP001432039"/>
    </source>
</evidence>
<evidence type="ECO:0000313" key="3">
    <source>
        <dbReference type="EMBL" id="WUQ10628.1"/>
    </source>
</evidence>
<evidence type="ECO:0000256" key="1">
    <source>
        <dbReference type="ARBA" id="ARBA00022679"/>
    </source>
</evidence>
<feature type="domain" description="N-acetyltransferase" evidence="2">
    <location>
        <begin position="17"/>
        <end position="166"/>
    </location>
</feature>
<reference evidence="3" key="1">
    <citation type="submission" date="2022-10" db="EMBL/GenBank/DDBJ databases">
        <title>The complete genomes of actinobacterial strains from the NBC collection.</title>
        <authorList>
            <person name="Joergensen T.S."/>
            <person name="Alvarez Arevalo M."/>
            <person name="Sterndorff E.B."/>
            <person name="Faurdal D."/>
            <person name="Vuksanovic O."/>
            <person name="Mourched A.-S."/>
            <person name="Charusanti P."/>
            <person name="Shaw S."/>
            <person name="Blin K."/>
            <person name="Weber T."/>
        </authorList>
    </citation>
    <scope>NUCLEOTIDE SEQUENCE</scope>
    <source>
        <strain evidence="3">NBC_00248</strain>
    </source>
</reference>